<evidence type="ECO:0000256" key="2">
    <source>
        <dbReference type="ARBA" id="ARBA00022723"/>
    </source>
</evidence>
<keyword evidence="2" id="KW-0479">Metal-binding</keyword>
<evidence type="ECO:0000256" key="1">
    <source>
        <dbReference type="ARBA" id="ARBA00022670"/>
    </source>
</evidence>
<keyword evidence="5 6" id="KW-0482">Metalloprotease</keyword>
<dbReference type="PROSITE" id="PS51257">
    <property type="entry name" value="PROKAR_LIPOPROTEIN"/>
    <property type="match status" value="1"/>
</dbReference>
<evidence type="ECO:0000313" key="9">
    <source>
        <dbReference type="Proteomes" id="UP000662747"/>
    </source>
</evidence>
<dbReference type="InterPro" id="IPR001915">
    <property type="entry name" value="Peptidase_M48"/>
</dbReference>
<proteinExistence type="inferred from homology"/>
<dbReference type="Gene3D" id="3.30.2010.10">
    <property type="entry name" value="Metalloproteases ('zincins'), catalytic domain"/>
    <property type="match status" value="1"/>
</dbReference>
<feature type="domain" description="Peptidase M48" evidence="7">
    <location>
        <begin position="88"/>
        <end position="274"/>
    </location>
</feature>
<name>A0ABX7NP78_9BACT</name>
<dbReference type="PANTHER" id="PTHR22726:SF1">
    <property type="entry name" value="METALLOENDOPEPTIDASE OMA1, MITOCHONDRIAL"/>
    <property type="match status" value="1"/>
</dbReference>
<organism evidence="8 9">
    <name type="scientific">Pyxidicoccus parkwayensis</name>
    <dbReference type="NCBI Taxonomy" id="2813578"/>
    <lineage>
        <taxon>Bacteria</taxon>
        <taxon>Pseudomonadati</taxon>
        <taxon>Myxococcota</taxon>
        <taxon>Myxococcia</taxon>
        <taxon>Myxococcales</taxon>
        <taxon>Cystobacterineae</taxon>
        <taxon>Myxococcaceae</taxon>
        <taxon>Pyxidicoccus</taxon>
    </lineage>
</organism>
<dbReference type="EMBL" id="CP071090">
    <property type="protein sequence ID" value="QSQ20670.1"/>
    <property type="molecule type" value="Genomic_DNA"/>
</dbReference>
<evidence type="ECO:0000256" key="6">
    <source>
        <dbReference type="RuleBase" id="RU003983"/>
    </source>
</evidence>
<reference evidence="8 9" key="1">
    <citation type="submission" date="2021-02" db="EMBL/GenBank/DDBJ databases">
        <title>De Novo genome assembly of isolated myxobacteria.</title>
        <authorList>
            <person name="Stevens D.C."/>
        </authorList>
    </citation>
    <scope>NUCLEOTIDE SEQUENCE [LARGE SCALE GENOMIC DNA]</scope>
    <source>
        <strain evidence="9">SCPEA02</strain>
    </source>
</reference>
<evidence type="ECO:0000259" key="7">
    <source>
        <dbReference type="Pfam" id="PF01435"/>
    </source>
</evidence>
<dbReference type="Pfam" id="PF01435">
    <property type="entry name" value="Peptidase_M48"/>
    <property type="match status" value="1"/>
</dbReference>
<comment type="similarity">
    <text evidence="6">Belongs to the peptidase M48 family.</text>
</comment>
<gene>
    <name evidence="8" type="ORF">JY651_36365</name>
</gene>
<accession>A0ABX7NP78</accession>
<keyword evidence="3 6" id="KW-0378">Hydrolase</keyword>
<keyword evidence="4 6" id="KW-0862">Zinc</keyword>
<evidence type="ECO:0000313" key="8">
    <source>
        <dbReference type="EMBL" id="QSQ20670.1"/>
    </source>
</evidence>
<protein>
    <submittedName>
        <fullName evidence="8">M48 family metalloprotease</fullName>
    </submittedName>
</protein>
<dbReference type="InterPro" id="IPR051156">
    <property type="entry name" value="Mito/Outer_Membr_Metalloprot"/>
</dbReference>
<evidence type="ECO:0000256" key="4">
    <source>
        <dbReference type="ARBA" id="ARBA00022833"/>
    </source>
</evidence>
<dbReference type="PANTHER" id="PTHR22726">
    <property type="entry name" value="METALLOENDOPEPTIDASE OMA1"/>
    <property type="match status" value="1"/>
</dbReference>
<evidence type="ECO:0000256" key="5">
    <source>
        <dbReference type="ARBA" id="ARBA00023049"/>
    </source>
</evidence>
<evidence type="ECO:0000256" key="3">
    <source>
        <dbReference type="ARBA" id="ARBA00022801"/>
    </source>
</evidence>
<keyword evidence="9" id="KW-1185">Reference proteome</keyword>
<dbReference type="Proteomes" id="UP000662747">
    <property type="component" value="Chromosome"/>
</dbReference>
<comment type="cofactor">
    <cofactor evidence="6">
        <name>Zn(2+)</name>
        <dbReference type="ChEBI" id="CHEBI:29105"/>
    </cofactor>
    <text evidence="6">Binds 1 zinc ion per subunit.</text>
</comment>
<dbReference type="GO" id="GO:0008237">
    <property type="term" value="F:metallopeptidase activity"/>
    <property type="evidence" value="ECO:0007669"/>
    <property type="project" value="UniProtKB-KW"/>
</dbReference>
<keyword evidence="1 6" id="KW-0645">Protease</keyword>
<dbReference type="RefSeq" id="WP_206722250.1">
    <property type="nucleotide sequence ID" value="NZ_CP071090.1"/>
</dbReference>
<sequence>MRLRTRMFLVAGVAGLAVSCKGFDASRLGGAALERTGLASKRAEENCKKLEVDPTVEEEYAIGSAMAINWVQRGGGLLHGDGADALHRYLNIVGKNLAAQSARPTLEWTFGVIDDTKSFNAVSAPGGYVFVTRKLLANLENEGQLAGVLAHEISHVVLKHTIEKYNSSKVSLCKTAMITDALVPGSGQLVAGGKDGHLDLDGDPALLGNAAESTLNYFDKGNNKEQEFKADQMAIELMLSAGYDPEDYRRLIAKTTEDTVQPNHPSKTERVKKMVAFLDTLRAKKEDAFAGLSTEGVHSPPLKQPEYAIIRPAPAGVAKDGAK</sequence>